<name>A0ABT1D758_9PROT</name>
<feature type="region of interest" description="Disordered" evidence="1">
    <location>
        <begin position="58"/>
        <end position="78"/>
    </location>
</feature>
<comment type="caution">
    <text evidence="2">The sequence shown here is derived from an EMBL/GenBank/DDBJ whole genome shotgun (WGS) entry which is preliminary data.</text>
</comment>
<keyword evidence="3" id="KW-1185">Reference proteome</keyword>
<protein>
    <submittedName>
        <fullName evidence="2">Uncharacterized protein</fullName>
    </submittedName>
</protein>
<evidence type="ECO:0000313" key="2">
    <source>
        <dbReference type="EMBL" id="MCO6417770.1"/>
    </source>
</evidence>
<feature type="compositionally biased region" description="Pro residues" evidence="1">
    <location>
        <begin position="63"/>
        <end position="78"/>
    </location>
</feature>
<organism evidence="2 3">
    <name type="scientific">Siccirubricoccus soli</name>
    <dbReference type="NCBI Taxonomy" id="2899147"/>
    <lineage>
        <taxon>Bacteria</taxon>
        <taxon>Pseudomonadati</taxon>
        <taxon>Pseudomonadota</taxon>
        <taxon>Alphaproteobacteria</taxon>
        <taxon>Acetobacterales</taxon>
        <taxon>Roseomonadaceae</taxon>
        <taxon>Siccirubricoccus</taxon>
    </lineage>
</organism>
<proteinExistence type="predicted"/>
<dbReference type="Proteomes" id="UP001523392">
    <property type="component" value="Unassembled WGS sequence"/>
</dbReference>
<dbReference type="RefSeq" id="WP_252954403.1">
    <property type="nucleotide sequence ID" value="NZ_JAFIRR010000103.1"/>
</dbReference>
<evidence type="ECO:0000256" key="1">
    <source>
        <dbReference type="SAM" id="MobiDB-lite"/>
    </source>
</evidence>
<reference evidence="2 3" key="1">
    <citation type="submission" date="2021-12" db="EMBL/GenBank/DDBJ databases">
        <title>Siccirubricoccus leaddurans sp. nov., a high concentration Zn2+ tolerance bacterium.</title>
        <authorList>
            <person name="Cao Y."/>
        </authorList>
    </citation>
    <scope>NUCLEOTIDE SEQUENCE [LARGE SCALE GENOMIC DNA]</scope>
    <source>
        <strain evidence="2 3">KC 17139</strain>
    </source>
</reference>
<accession>A0ABT1D758</accession>
<evidence type="ECO:0000313" key="3">
    <source>
        <dbReference type="Proteomes" id="UP001523392"/>
    </source>
</evidence>
<gene>
    <name evidence="2" type="ORF">JYK14_16605</name>
</gene>
<dbReference type="EMBL" id="JAFIRR010000103">
    <property type="protein sequence ID" value="MCO6417770.1"/>
    <property type="molecule type" value="Genomic_DNA"/>
</dbReference>
<sequence length="78" mass="8434">MIRSQPIDIDGRFVGVAVQSSHRWHFVAVEPVLSDLDGAGFDTAEDAARIARAVLRRARQPSPAAPLPPPPARLRPVS</sequence>